<protein>
    <recommendedName>
        <fullName evidence="3">Fungal-type protein kinase domain-containing protein</fullName>
    </recommendedName>
</protein>
<keyword evidence="2" id="KW-1185">Reference proteome</keyword>
<dbReference type="EMBL" id="BEXD01003820">
    <property type="protein sequence ID" value="GBC02290.1"/>
    <property type="molecule type" value="Genomic_DNA"/>
</dbReference>
<gene>
    <name evidence="1" type="ORF">RclHR1_04540014</name>
</gene>
<sequence length="206" mass="23221">MDSNKFVIEWEQGVNALAEDNLEAWIVSHVWTFIVDMALKDIEEARIGKSDGDSFASKTRKNKKEKSGNLLFSGKIDILLKLCNSSREIFAGEVARTGGIHDKKYLSDRMKLLKLMKGMLDLIIESLPPTSVDNYRSLCTFGIQLFKNKGTIYIMDHPGGVITRLTKKVQLEAPIYIEGICELILSIITILELKECSRGILQIIEK</sequence>
<organism evidence="1 2">
    <name type="scientific">Rhizophagus clarus</name>
    <dbReference type="NCBI Taxonomy" id="94130"/>
    <lineage>
        <taxon>Eukaryota</taxon>
        <taxon>Fungi</taxon>
        <taxon>Fungi incertae sedis</taxon>
        <taxon>Mucoromycota</taxon>
        <taxon>Glomeromycotina</taxon>
        <taxon>Glomeromycetes</taxon>
        <taxon>Glomerales</taxon>
        <taxon>Glomeraceae</taxon>
        <taxon>Rhizophagus</taxon>
    </lineage>
</organism>
<name>A0A2Z6RZJ8_9GLOM</name>
<evidence type="ECO:0000313" key="2">
    <source>
        <dbReference type="Proteomes" id="UP000247702"/>
    </source>
</evidence>
<evidence type="ECO:0008006" key="3">
    <source>
        <dbReference type="Google" id="ProtNLM"/>
    </source>
</evidence>
<dbReference type="AlphaFoldDB" id="A0A2Z6RZJ8"/>
<accession>A0A2Z6RZJ8</accession>
<dbReference type="Proteomes" id="UP000247702">
    <property type="component" value="Unassembled WGS sequence"/>
</dbReference>
<reference evidence="1 2" key="1">
    <citation type="submission" date="2017-11" db="EMBL/GenBank/DDBJ databases">
        <title>The genome of Rhizophagus clarus HR1 reveals common genetic basis of auxotrophy among arbuscular mycorrhizal fungi.</title>
        <authorList>
            <person name="Kobayashi Y."/>
        </authorList>
    </citation>
    <scope>NUCLEOTIDE SEQUENCE [LARGE SCALE GENOMIC DNA]</scope>
    <source>
        <strain evidence="1 2">HR1</strain>
    </source>
</reference>
<evidence type="ECO:0000313" key="1">
    <source>
        <dbReference type="EMBL" id="GBC02290.1"/>
    </source>
</evidence>
<proteinExistence type="predicted"/>
<comment type="caution">
    <text evidence="1">The sequence shown here is derived from an EMBL/GenBank/DDBJ whole genome shotgun (WGS) entry which is preliminary data.</text>
</comment>